<reference evidence="3 4" key="1">
    <citation type="submission" date="2019-06" db="EMBL/GenBank/DDBJ databases">
        <title>Enrichment of Autotrophic Halophilic Microorganisms from Red Sea Brine Pool Using Microbial Electrosynthesis System.</title>
        <authorList>
            <person name="Alqahtani M.F."/>
            <person name="Bajracharya S."/>
            <person name="Katuri K.P."/>
            <person name="Ali M."/>
            <person name="Saikaly P.E."/>
        </authorList>
    </citation>
    <scope>NUCLEOTIDE SEQUENCE [LARGE SCALE GENOMIC DNA]</scope>
    <source>
        <strain evidence="3">MES6</strain>
    </source>
</reference>
<dbReference type="SUPFAM" id="SSF52402">
    <property type="entry name" value="Adenine nucleotide alpha hydrolases-like"/>
    <property type="match status" value="1"/>
</dbReference>
<dbReference type="PRINTS" id="PR01438">
    <property type="entry name" value="UNVRSLSTRESS"/>
</dbReference>
<feature type="domain" description="UspA" evidence="2">
    <location>
        <begin position="3"/>
        <end position="175"/>
    </location>
</feature>
<name>A0A7C9L8Q4_9RHOB</name>
<dbReference type="Pfam" id="PF00582">
    <property type="entry name" value="Usp"/>
    <property type="match status" value="1"/>
</dbReference>
<dbReference type="InterPro" id="IPR006016">
    <property type="entry name" value="UspA"/>
</dbReference>
<dbReference type="InterPro" id="IPR006015">
    <property type="entry name" value="Universal_stress_UspA"/>
</dbReference>
<comment type="similarity">
    <text evidence="1">Belongs to the universal stress protein A family.</text>
</comment>
<gene>
    <name evidence="3" type="ORF">FH759_12480</name>
</gene>
<dbReference type="PANTHER" id="PTHR46268">
    <property type="entry name" value="STRESS RESPONSE PROTEIN NHAX"/>
    <property type="match status" value="1"/>
</dbReference>
<comment type="caution">
    <text evidence="3">The sequence shown here is derived from an EMBL/GenBank/DDBJ whole genome shotgun (WGS) entry which is preliminary data.</text>
</comment>
<proteinExistence type="inferred from homology"/>
<dbReference type="InterPro" id="IPR014729">
    <property type="entry name" value="Rossmann-like_a/b/a_fold"/>
</dbReference>
<dbReference type="EMBL" id="VENJ01000018">
    <property type="protein sequence ID" value="MTJ05495.1"/>
    <property type="molecule type" value="Genomic_DNA"/>
</dbReference>
<dbReference type="Proteomes" id="UP000483078">
    <property type="component" value="Unassembled WGS sequence"/>
</dbReference>
<dbReference type="CDD" id="cd00293">
    <property type="entry name" value="USP-like"/>
    <property type="match status" value="1"/>
</dbReference>
<evidence type="ECO:0000259" key="2">
    <source>
        <dbReference type="Pfam" id="PF00582"/>
    </source>
</evidence>
<evidence type="ECO:0000313" key="4">
    <source>
        <dbReference type="Proteomes" id="UP000483078"/>
    </source>
</evidence>
<organism evidence="3 4">
    <name type="scientific">Sediminimonas qiaohouensis</name>
    <dbReference type="NCBI Taxonomy" id="552061"/>
    <lineage>
        <taxon>Bacteria</taxon>
        <taxon>Pseudomonadati</taxon>
        <taxon>Pseudomonadota</taxon>
        <taxon>Alphaproteobacteria</taxon>
        <taxon>Rhodobacterales</taxon>
        <taxon>Roseobacteraceae</taxon>
        <taxon>Sediminimonas</taxon>
    </lineage>
</organism>
<accession>A0A7C9L8Q4</accession>
<dbReference type="RefSeq" id="WP_273250265.1">
    <property type="nucleotide sequence ID" value="NZ_VENJ01000018.1"/>
</dbReference>
<dbReference type="AlphaFoldDB" id="A0A7C9L8Q4"/>
<dbReference type="Gene3D" id="3.40.50.620">
    <property type="entry name" value="HUPs"/>
    <property type="match status" value="1"/>
</dbReference>
<evidence type="ECO:0000313" key="3">
    <source>
        <dbReference type="EMBL" id="MTJ05495.1"/>
    </source>
</evidence>
<dbReference type="PANTHER" id="PTHR46268:SF6">
    <property type="entry name" value="UNIVERSAL STRESS PROTEIN UP12"/>
    <property type="match status" value="1"/>
</dbReference>
<protein>
    <submittedName>
        <fullName evidence="3">Universal stress protein</fullName>
    </submittedName>
</protein>
<evidence type="ECO:0000256" key="1">
    <source>
        <dbReference type="ARBA" id="ARBA00008791"/>
    </source>
</evidence>
<sequence length="175" mass="18603">MKENILVATDGSHTANKAVEFASEIAAKFGSNLTIGHVLHRRADIDELAHMAEAEHLIKHAAREAPAEYDTPPATMGALLADMQSGAETARLITLIGDELLARAERRARDMGVKNVAQRSVNGKPAKAILDLAEEVGADMVVLGHRGLGAVRTLVQGSVSQKVNQHATCTVVSVR</sequence>